<protein>
    <recommendedName>
        <fullName evidence="1">glycerophosphodiester phosphodiesterase</fullName>
        <ecNumber evidence="1">3.1.4.46</ecNumber>
    </recommendedName>
</protein>
<dbReference type="AlphaFoldDB" id="A0A7S0X225"/>
<organism evidence="6">
    <name type="scientific">Chlamydomonas leiostraca</name>
    <dbReference type="NCBI Taxonomy" id="1034604"/>
    <lineage>
        <taxon>Eukaryota</taxon>
        <taxon>Viridiplantae</taxon>
        <taxon>Chlorophyta</taxon>
        <taxon>core chlorophytes</taxon>
        <taxon>Chlorophyceae</taxon>
        <taxon>CS clade</taxon>
        <taxon>Chlamydomonadales</taxon>
        <taxon>Chlamydomonadaceae</taxon>
        <taxon>Chlamydomonas</taxon>
    </lineage>
</organism>
<dbReference type="GO" id="GO:0006071">
    <property type="term" value="P:glycerol metabolic process"/>
    <property type="evidence" value="ECO:0007669"/>
    <property type="project" value="UniProtKB-KW"/>
</dbReference>
<feature type="domain" description="GP-PDE" evidence="5">
    <location>
        <begin position="70"/>
        <end position="348"/>
    </location>
</feature>
<dbReference type="Pfam" id="PF03009">
    <property type="entry name" value="GDPD"/>
    <property type="match status" value="1"/>
</dbReference>
<dbReference type="GO" id="GO:0006629">
    <property type="term" value="P:lipid metabolic process"/>
    <property type="evidence" value="ECO:0007669"/>
    <property type="project" value="InterPro"/>
</dbReference>
<evidence type="ECO:0000256" key="2">
    <source>
        <dbReference type="ARBA" id="ARBA00022798"/>
    </source>
</evidence>
<keyword evidence="4" id="KW-0472">Membrane</keyword>
<dbReference type="EC" id="3.1.4.46" evidence="1"/>
<dbReference type="InterPro" id="IPR030395">
    <property type="entry name" value="GP_PDE_dom"/>
</dbReference>
<name>A0A7S0X225_9CHLO</name>
<keyword evidence="4" id="KW-0812">Transmembrane</keyword>
<evidence type="ECO:0000256" key="4">
    <source>
        <dbReference type="SAM" id="Phobius"/>
    </source>
</evidence>
<evidence type="ECO:0000313" key="6">
    <source>
        <dbReference type="EMBL" id="CAD8697269.1"/>
    </source>
</evidence>
<sequence>MKREGRNNRSWISRHKCLTFAVLSIFKLFFTTTLYLHYRQSALDESLLKDPQDHLHQAPTVAFCSRSRPPLICAHGGDTYKAPPNTAAAFTAALEARVDCVEVDVARTRDGVLVVLHVRELQQLVHTQLHANARSGKRGGGKGPQQWFDDHIDLDQATPWGKRLRDLQVGDLTWAQLSSLRWASGHLVLRAADAISLASPYVDCVTLDVKTYVDRASGRDTDTGALVEGVVRLVHDTGCHNCLVWAKSDEVVGGVKALSPGQRAGVIAMNHTQDARAANMHEPLRLVGPEVVGAHWAMVDAHMASLLAGHGKLLFTWTVNEPAVLRRVLDAGVDAIVTNEVAAAQEAVSWRLAKCGGVLASAHTSPPTWVRGNDGQL</sequence>
<gene>
    <name evidence="6" type="ORF">CLEI1391_LOCUS21456</name>
</gene>
<dbReference type="CDD" id="cd08556">
    <property type="entry name" value="GDPD"/>
    <property type="match status" value="1"/>
</dbReference>
<dbReference type="PANTHER" id="PTHR47449">
    <property type="entry name" value="GLYCEROPHOSPHODIESTER PHOSPHODIESTERASE GDPD4"/>
    <property type="match status" value="1"/>
</dbReference>
<accession>A0A7S0X225</accession>
<dbReference type="EMBL" id="HBFB01038088">
    <property type="protein sequence ID" value="CAD8697269.1"/>
    <property type="molecule type" value="Transcribed_RNA"/>
</dbReference>
<comment type="catalytic activity">
    <reaction evidence="3">
        <text>a sn-glycero-3-phosphodiester + H2O = an alcohol + sn-glycerol 3-phosphate + H(+)</text>
        <dbReference type="Rhea" id="RHEA:12969"/>
        <dbReference type="ChEBI" id="CHEBI:15377"/>
        <dbReference type="ChEBI" id="CHEBI:15378"/>
        <dbReference type="ChEBI" id="CHEBI:30879"/>
        <dbReference type="ChEBI" id="CHEBI:57597"/>
        <dbReference type="ChEBI" id="CHEBI:83408"/>
        <dbReference type="EC" id="3.1.4.46"/>
    </reaction>
</comment>
<dbReference type="Gene3D" id="3.20.20.190">
    <property type="entry name" value="Phosphatidylinositol (PI) phosphodiesterase"/>
    <property type="match status" value="1"/>
</dbReference>
<dbReference type="InterPro" id="IPR017946">
    <property type="entry name" value="PLC-like_Pdiesterase_TIM-brl"/>
</dbReference>
<evidence type="ECO:0000256" key="3">
    <source>
        <dbReference type="ARBA" id="ARBA00047512"/>
    </source>
</evidence>
<dbReference type="PANTHER" id="PTHR47449:SF2">
    <property type="entry name" value="GLYCEROPHOSPHODIESTER PHOSPHODIESTERASE GDPD4"/>
    <property type="match status" value="1"/>
</dbReference>
<feature type="transmembrane region" description="Helical" evidence="4">
    <location>
        <begin position="20"/>
        <end position="38"/>
    </location>
</feature>
<dbReference type="GO" id="GO:0008889">
    <property type="term" value="F:glycerophosphodiester phosphodiesterase activity"/>
    <property type="evidence" value="ECO:0007669"/>
    <property type="project" value="UniProtKB-EC"/>
</dbReference>
<dbReference type="InterPro" id="IPR044236">
    <property type="entry name" value="GDPD4"/>
</dbReference>
<reference evidence="6" key="1">
    <citation type="submission" date="2021-01" db="EMBL/GenBank/DDBJ databases">
        <authorList>
            <person name="Corre E."/>
            <person name="Pelletier E."/>
            <person name="Niang G."/>
            <person name="Scheremetjew M."/>
            <person name="Finn R."/>
            <person name="Kale V."/>
            <person name="Holt S."/>
            <person name="Cochrane G."/>
            <person name="Meng A."/>
            <person name="Brown T."/>
            <person name="Cohen L."/>
        </authorList>
    </citation>
    <scope>NUCLEOTIDE SEQUENCE</scope>
    <source>
        <strain evidence="6">SAG 11-49</strain>
    </source>
</reference>
<keyword evidence="4" id="KW-1133">Transmembrane helix</keyword>
<dbReference type="SUPFAM" id="SSF51695">
    <property type="entry name" value="PLC-like phosphodiesterases"/>
    <property type="match status" value="1"/>
</dbReference>
<proteinExistence type="predicted"/>
<dbReference type="PROSITE" id="PS51704">
    <property type="entry name" value="GP_PDE"/>
    <property type="match status" value="1"/>
</dbReference>
<keyword evidence="2" id="KW-0319">Glycerol metabolism</keyword>
<evidence type="ECO:0000256" key="1">
    <source>
        <dbReference type="ARBA" id="ARBA00012247"/>
    </source>
</evidence>
<evidence type="ECO:0000259" key="5">
    <source>
        <dbReference type="PROSITE" id="PS51704"/>
    </source>
</evidence>